<feature type="region of interest" description="Disordered" evidence="1">
    <location>
        <begin position="106"/>
        <end position="129"/>
    </location>
</feature>
<reference evidence="3" key="1">
    <citation type="submission" date="2015-02" db="EMBL/GenBank/DDBJ databases">
        <authorList>
            <person name="Chooi Y.-H."/>
        </authorList>
    </citation>
    <scope>NUCLEOTIDE SEQUENCE [LARGE SCALE GENOMIC DNA]</scope>
    <source>
        <strain evidence="3">strain Y</strain>
    </source>
</reference>
<gene>
    <name evidence="2" type="ORF">YBN1229_v1_1818</name>
</gene>
<accession>A0A0D6JFJ1</accession>
<dbReference type="RefSeq" id="WP_046477957.1">
    <property type="nucleotide sequence ID" value="NZ_LN829118.1"/>
</dbReference>
<name>A0A0D6JFJ1_9HYPH</name>
<dbReference type="KEGG" id="fil:BN1229_v1_1815"/>
<proteinExistence type="predicted"/>
<dbReference type="AlphaFoldDB" id="A0A0D6JFJ1"/>
<dbReference type="KEGG" id="fiy:BN1229_v1_1818"/>
<evidence type="ECO:0000313" key="2">
    <source>
        <dbReference type="EMBL" id="CPR18676.1"/>
    </source>
</evidence>
<sequence>MVGKQLHGPRHPLRGAAAEGGYGKIVVSPTGRAVQVQTAQEMLRSVKNITTLSNMTKQESKIVSDWPEPTKEQIDAVRAAAVIGVRHAMEDVAAIRAEVFGTVNNKAPATDADDAIGQRATNKLDPEIS</sequence>
<dbReference type="Proteomes" id="UP000033187">
    <property type="component" value="Chromosome 1"/>
</dbReference>
<protein>
    <submittedName>
        <fullName evidence="2">Uncharacterized protein</fullName>
    </submittedName>
</protein>
<keyword evidence="3" id="KW-1185">Reference proteome</keyword>
<evidence type="ECO:0000256" key="1">
    <source>
        <dbReference type="SAM" id="MobiDB-lite"/>
    </source>
</evidence>
<dbReference type="EMBL" id="LN829119">
    <property type="protein sequence ID" value="CPR18676.1"/>
    <property type="molecule type" value="Genomic_DNA"/>
</dbReference>
<organism evidence="2 3">
    <name type="scientific">Candidatus Filomicrobium marinum</name>
    <dbReference type="NCBI Taxonomy" id="1608628"/>
    <lineage>
        <taxon>Bacteria</taxon>
        <taxon>Pseudomonadati</taxon>
        <taxon>Pseudomonadota</taxon>
        <taxon>Alphaproteobacteria</taxon>
        <taxon>Hyphomicrobiales</taxon>
        <taxon>Hyphomicrobiaceae</taxon>
        <taxon>Filomicrobium</taxon>
    </lineage>
</organism>
<evidence type="ECO:0000313" key="3">
    <source>
        <dbReference type="Proteomes" id="UP000033187"/>
    </source>
</evidence>